<dbReference type="GO" id="GO:0003677">
    <property type="term" value="F:DNA binding"/>
    <property type="evidence" value="ECO:0007669"/>
    <property type="project" value="UniProtKB-UniRule"/>
</dbReference>
<dbReference type="Pfam" id="PF00440">
    <property type="entry name" value="TetR_N"/>
    <property type="match status" value="1"/>
</dbReference>
<evidence type="ECO:0000256" key="2">
    <source>
        <dbReference type="PROSITE-ProRule" id="PRU00335"/>
    </source>
</evidence>
<dbReference type="Proteomes" id="UP000254168">
    <property type="component" value="Unassembled WGS sequence"/>
</dbReference>
<evidence type="ECO:0000313" key="5">
    <source>
        <dbReference type="Proteomes" id="UP000254168"/>
    </source>
</evidence>
<dbReference type="PANTHER" id="PTHR30055:SF222">
    <property type="entry name" value="REGULATORY PROTEIN"/>
    <property type="match status" value="1"/>
</dbReference>
<protein>
    <submittedName>
        <fullName evidence="4">TetR/AcrR family transcriptional regulator</fullName>
    </submittedName>
</protein>
<gene>
    <name evidence="4" type="ORF">CPBF424_21760</name>
</gene>
<dbReference type="AlphaFoldDB" id="A0AA46HAL4"/>
<dbReference type="SUPFAM" id="SSF46689">
    <property type="entry name" value="Homeodomain-like"/>
    <property type="match status" value="1"/>
</dbReference>
<comment type="caution">
    <text evidence="4">The sequence shown here is derived from an EMBL/GenBank/DDBJ whole genome shotgun (WGS) entry which is preliminary data.</text>
</comment>
<evidence type="ECO:0000313" key="4">
    <source>
        <dbReference type="EMBL" id="SUZ28360.1"/>
    </source>
</evidence>
<evidence type="ECO:0000256" key="1">
    <source>
        <dbReference type="ARBA" id="ARBA00023125"/>
    </source>
</evidence>
<dbReference type="PROSITE" id="PS50977">
    <property type="entry name" value="HTH_TETR_2"/>
    <property type="match status" value="1"/>
</dbReference>
<organism evidence="4 5">
    <name type="scientific">Xanthomonas euroxanthea</name>
    <dbReference type="NCBI Taxonomy" id="2259622"/>
    <lineage>
        <taxon>Bacteria</taxon>
        <taxon>Pseudomonadati</taxon>
        <taxon>Pseudomonadota</taxon>
        <taxon>Gammaproteobacteria</taxon>
        <taxon>Lysobacterales</taxon>
        <taxon>Lysobacteraceae</taxon>
        <taxon>Xanthomonas</taxon>
    </lineage>
</organism>
<dbReference type="PANTHER" id="PTHR30055">
    <property type="entry name" value="HTH-TYPE TRANSCRIPTIONAL REGULATOR RUTR"/>
    <property type="match status" value="1"/>
</dbReference>
<feature type="DNA-binding region" description="H-T-H motif" evidence="2">
    <location>
        <begin position="30"/>
        <end position="49"/>
    </location>
</feature>
<dbReference type="InterPro" id="IPR001647">
    <property type="entry name" value="HTH_TetR"/>
</dbReference>
<dbReference type="Gene3D" id="1.10.357.10">
    <property type="entry name" value="Tetracycline Repressor, domain 2"/>
    <property type="match status" value="1"/>
</dbReference>
<proteinExistence type="predicted"/>
<dbReference type="EMBL" id="UIHB01000002">
    <property type="protein sequence ID" value="SUZ28360.1"/>
    <property type="molecule type" value="Genomic_DNA"/>
</dbReference>
<dbReference type="PRINTS" id="PR00455">
    <property type="entry name" value="HTHTETR"/>
</dbReference>
<reference evidence="4 5" key="1">
    <citation type="submission" date="2018-06" db="EMBL/GenBank/DDBJ databases">
        <authorList>
            <person name="Pothier F. J."/>
        </authorList>
    </citation>
    <scope>NUCLEOTIDE SEQUENCE [LARGE SCALE GENOMIC DNA]</scope>
    <source>
        <strain evidence="4 5">CPBF 424</strain>
    </source>
</reference>
<name>A0AA46HAL4_9XANT</name>
<keyword evidence="5" id="KW-1185">Reference proteome</keyword>
<dbReference type="RefSeq" id="WP_115676981.1">
    <property type="nucleotide sequence ID" value="NZ_LR994544.1"/>
</dbReference>
<dbReference type="InterPro" id="IPR009057">
    <property type="entry name" value="Homeodomain-like_sf"/>
</dbReference>
<evidence type="ECO:0000259" key="3">
    <source>
        <dbReference type="PROSITE" id="PS50977"/>
    </source>
</evidence>
<feature type="domain" description="HTH tetR-type" evidence="3">
    <location>
        <begin position="7"/>
        <end position="67"/>
    </location>
</feature>
<dbReference type="InterPro" id="IPR050109">
    <property type="entry name" value="HTH-type_TetR-like_transc_reg"/>
</dbReference>
<sequence length="189" mass="20191">MARPRSEEKRLALLHAAAETIAAHGLASSPTSLIAKQAGVAEGTLFRYFATKDELWNELYVHIKQQMCDAVSASHRPSDPLKHRVEALWGTYIEWGLANPIASKAVNQLGVSSVITAETTATTDAMFPELGIAKAFSDNPAFAGVGDFAEAIFVALADTTMAYAGNDPSKASLYKASGFAALWRMVATD</sequence>
<accession>A0AA46HAL4</accession>
<keyword evidence="1 2" id="KW-0238">DNA-binding</keyword>